<gene>
    <name evidence="1" type="ORF">SAMN05216495_1237</name>
</gene>
<evidence type="ECO:0000313" key="2">
    <source>
        <dbReference type="Proteomes" id="UP000182379"/>
    </source>
</evidence>
<dbReference type="Pfam" id="PF12672">
    <property type="entry name" value="DUF3793"/>
    <property type="match status" value="1"/>
</dbReference>
<dbReference type="RefSeq" id="WP_074708379.1">
    <property type="nucleotide sequence ID" value="NZ_CAMEFB010000045.1"/>
</dbReference>
<evidence type="ECO:0000313" key="1">
    <source>
        <dbReference type="EMBL" id="SDX33234.1"/>
    </source>
</evidence>
<protein>
    <recommendedName>
        <fullName evidence="3">DUF3793 family protein</fullName>
    </recommendedName>
</protein>
<reference evidence="1 2" key="1">
    <citation type="submission" date="2016-10" db="EMBL/GenBank/DDBJ databases">
        <authorList>
            <person name="Varghese N."/>
            <person name="Submissions S."/>
        </authorList>
    </citation>
    <scope>NUCLEOTIDE SEQUENCE [LARGE SCALE GENOMIC DNA]</scope>
    <source>
        <strain evidence="1 2">WCC6</strain>
    </source>
</reference>
<dbReference type="EMBL" id="FNOP01000023">
    <property type="protein sequence ID" value="SDX33234.1"/>
    <property type="molecule type" value="Genomic_DNA"/>
</dbReference>
<dbReference type="AlphaFoldDB" id="A0A1H3AVU9"/>
<accession>A0A1H3AVU9</accession>
<dbReference type="Proteomes" id="UP000182379">
    <property type="component" value="Unassembled WGS sequence"/>
</dbReference>
<dbReference type="InterPro" id="IPR024523">
    <property type="entry name" value="DUF3793"/>
</dbReference>
<proteinExistence type="predicted"/>
<evidence type="ECO:0008006" key="3">
    <source>
        <dbReference type="Google" id="ProtNLM"/>
    </source>
</evidence>
<name>A0A1H3AVU9_ACIFE</name>
<sequence length="187" mass="21453">MTITLETELVRQCAPTLAGLKAASLFRFVFRPEDSPFAQIAEIRRSLEPKEIRLEVLSYDCIRQSALLYVYRPHRLSILLQDPESRSFLKRQGYGGTTCQEILDQMALRLARRDPFPHEIGILLDYPLEDVKAYMASPRDKGVCSGCWKAYGNRERAACYFAKCQKCTRIYWRCYCAGTPLSRLAVA</sequence>
<comment type="caution">
    <text evidence="1">The sequence shown here is derived from an EMBL/GenBank/DDBJ whole genome shotgun (WGS) entry which is preliminary data.</text>
</comment>
<organism evidence="1 2">
    <name type="scientific">Acidaminococcus fermentans</name>
    <dbReference type="NCBI Taxonomy" id="905"/>
    <lineage>
        <taxon>Bacteria</taxon>
        <taxon>Bacillati</taxon>
        <taxon>Bacillota</taxon>
        <taxon>Negativicutes</taxon>
        <taxon>Acidaminococcales</taxon>
        <taxon>Acidaminococcaceae</taxon>
        <taxon>Acidaminococcus</taxon>
    </lineage>
</organism>